<dbReference type="GeneID" id="41588090"/>
<keyword evidence="2 8" id="KW-0436">Ligase</keyword>
<evidence type="ECO:0000259" key="9">
    <source>
        <dbReference type="PROSITE" id="PS50862"/>
    </source>
</evidence>
<comment type="subunit">
    <text evidence="8">Homodimer.</text>
</comment>
<evidence type="ECO:0000256" key="2">
    <source>
        <dbReference type="ARBA" id="ARBA00022598"/>
    </source>
</evidence>
<dbReference type="InterPro" id="IPR036621">
    <property type="entry name" value="Anticodon-bd_dom_sf"/>
</dbReference>
<dbReference type="NCBIfam" id="TIGR00408">
    <property type="entry name" value="proS_fam_I"/>
    <property type="match status" value="1"/>
</dbReference>
<dbReference type="PANTHER" id="PTHR43382:SF2">
    <property type="entry name" value="BIFUNCTIONAL GLUTAMATE_PROLINE--TRNA LIGASE"/>
    <property type="match status" value="1"/>
</dbReference>
<dbReference type="EC" id="6.1.1.15" evidence="8"/>
<dbReference type="Proteomes" id="UP000187822">
    <property type="component" value="Chromosome I"/>
</dbReference>
<dbReference type="OrthoDB" id="7375at2157"/>
<dbReference type="Pfam" id="PF00587">
    <property type="entry name" value="tRNA-synt_2b"/>
    <property type="match status" value="1"/>
</dbReference>
<evidence type="ECO:0000313" key="12">
    <source>
        <dbReference type="Proteomes" id="UP000187822"/>
    </source>
</evidence>
<dbReference type="RefSeq" id="WP_021788619.1">
    <property type="nucleotide sequence ID" value="NZ_LT671858.1"/>
</dbReference>
<comment type="similarity">
    <text evidence="8">Belongs to the class-II aminoacyl-tRNA synthetase family. ProS type 3 subfamily.</text>
</comment>
<keyword evidence="12" id="KW-1185">Reference proteome</keyword>
<reference evidence="11" key="3">
    <citation type="submission" date="2016-06" db="EMBL/GenBank/DDBJ databases">
        <authorList>
            <person name="Olsen C.W."/>
            <person name="Carey S."/>
            <person name="Hinshaw L."/>
            <person name="Karasin A.I."/>
        </authorList>
    </citation>
    <scope>NUCLEOTIDE SEQUENCE [LARGE SCALE GENOMIC DNA]</scope>
    <source>
        <strain evidence="11">PM4</strain>
    </source>
</reference>
<evidence type="ECO:0000313" key="11">
    <source>
        <dbReference type="EMBL" id="SJK84660.1"/>
    </source>
</evidence>
<dbReference type="STRING" id="1673428.CPM_0813"/>
<evidence type="ECO:0000256" key="7">
    <source>
        <dbReference type="ARBA" id="ARBA00047671"/>
    </source>
</evidence>
<evidence type="ECO:0000313" key="13">
    <source>
        <dbReference type="Proteomes" id="UP000195607"/>
    </source>
</evidence>
<dbReference type="HAMAP" id="MF_01571">
    <property type="entry name" value="Pro_tRNA_synth_type3"/>
    <property type="match status" value="1"/>
</dbReference>
<dbReference type="KEGG" id="cdiv:CPM_0813"/>
<evidence type="ECO:0000256" key="3">
    <source>
        <dbReference type="ARBA" id="ARBA00022741"/>
    </source>
</evidence>
<protein>
    <recommendedName>
        <fullName evidence="8">Proline--tRNA ligase</fullName>
        <ecNumber evidence="8">6.1.1.15</ecNumber>
    </recommendedName>
    <alternativeName>
        <fullName evidence="8">Prolyl-tRNA synthetase</fullName>
        <shortName evidence="8">ProRS</shortName>
    </alternativeName>
</protein>
<evidence type="ECO:0000256" key="4">
    <source>
        <dbReference type="ARBA" id="ARBA00022840"/>
    </source>
</evidence>
<evidence type="ECO:0000256" key="6">
    <source>
        <dbReference type="ARBA" id="ARBA00023146"/>
    </source>
</evidence>
<evidence type="ECO:0000313" key="10">
    <source>
        <dbReference type="EMBL" id="SIM56138.1"/>
    </source>
</evidence>
<keyword evidence="5 8" id="KW-0648">Protein biosynthesis</keyword>
<evidence type="ECO:0000256" key="5">
    <source>
        <dbReference type="ARBA" id="ARBA00022917"/>
    </source>
</evidence>
<keyword evidence="6 8" id="KW-0030">Aminoacyl-tRNA synthetase</keyword>
<feature type="domain" description="Aminoacyl-transfer RNA synthetases class-II family profile" evidence="9">
    <location>
        <begin position="30"/>
        <end position="277"/>
    </location>
</feature>
<comment type="domain">
    <text evidence="8">Consists of three domains: the N-terminal catalytic domain, the anticodon-binding domain and the C-terminal extension.</text>
</comment>
<dbReference type="InterPro" id="IPR045864">
    <property type="entry name" value="aa-tRNA-synth_II/BPL/LPL"/>
</dbReference>
<comment type="function">
    <text evidence="8">Catalyzes the attachment of proline to tRNA(Pro) in a two-step reaction: proline is first activated by ATP to form Pro-AMP and then transferred to the acceptor end of tRNA(Pro).</text>
</comment>
<gene>
    <name evidence="8" type="primary">proS</name>
    <name evidence="11" type="ORF">CPM_0813</name>
    <name evidence="10" type="ORF">CSP5_0816</name>
</gene>
<evidence type="ECO:0000256" key="1">
    <source>
        <dbReference type="ARBA" id="ARBA00004496"/>
    </source>
</evidence>
<dbReference type="EMBL" id="LT719092">
    <property type="protein sequence ID" value="SJK84660.1"/>
    <property type="molecule type" value="Genomic_DNA"/>
</dbReference>
<keyword evidence="4 8" id="KW-0067">ATP-binding</keyword>
<accession>A0A1N5U7D9</accession>
<keyword evidence="3 8" id="KW-0547">Nucleotide-binding</keyword>
<dbReference type="GO" id="GO:0005737">
    <property type="term" value="C:cytoplasm"/>
    <property type="evidence" value="ECO:0007669"/>
    <property type="project" value="UniProtKB-SubCell"/>
</dbReference>
<dbReference type="Gene3D" id="3.30.930.10">
    <property type="entry name" value="Bira Bifunctional Protein, Domain 2"/>
    <property type="match status" value="1"/>
</dbReference>
<reference evidence="12" key="2">
    <citation type="submission" date="2016-06" db="EMBL/GenBank/DDBJ databases">
        <authorList>
            <person name="Toshchakov V.S."/>
        </authorList>
    </citation>
    <scope>NUCLEOTIDE SEQUENCE [LARGE SCALE GENOMIC DNA]</scope>
    <source>
        <strain>PM4 (JCM 30641</strain>
        <strain evidence="12">\VKM B-2940)</strain>
    </source>
</reference>
<dbReference type="GO" id="GO:0005524">
    <property type="term" value="F:ATP binding"/>
    <property type="evidence" value="ECO:0007669"/>
    <property type="project" value="UniProtKB-UniRule"/>
</dbReference>
<dbReference type="PANTHER" id="PTHR43382">
    <property type="entry name" value="PROLYL-TRNA SYNTHETASE"/>
    <property type="match status" value="1"/>
</dbReference>
<dbReference type="EMBL" id="LT671858">
    <property type="protein sequence ID" value="SIM56138.1"/>
    <property type="molecule type" value="Genomic_DNA"/>
</dbReference>
<dbReference type="InterPro" id="IPR004499">
    <property type="entry name" value="Pro-tRNA-ligase_IIa_arc-type"/>
</dbReference>
<comment type="subcellular location">
    <subcellularLocation>
        <location evidence="1 8">Cytoplasm</location>
    </subcellularLocation>
</comment>
<organism evidence="10 13">
    <name type="scientific">Cuniculiplasma divulgatum</name>
    <dbReference type="NCBI Taxonomy" id="1673428"/>
    <lineage>
        <taxon>Archaea</taxon>
        <taxon>Methanobacteriati</taxon>
        <taxon>Thermoplasmatota</taxon>
        <taxon>Thermoplasmata</taxon>
        <taxon>Thermoplasmatales</taxon>
        <taxon>Cuniculiplasmataceae</taxon>
        <taxon>Cuniculiplasma</taxon>
    </lineage>
</organism>
<proteinExistence type="inferred from homology"/>
<name>A0A1N5U7D9_9ARCH</name>
<dbReference type="GO" id="GO:0017101">
    <property type="term" value="C:aminoacyl-tRNA synthetase multienzyme complex"/>
    <property type="evidence" value="ECO:0007669"/>
    <property type="project" value="TreeGrafter"/>
</dbReference>
<dbReference type="InterPro" id="IPR017449">
    <property type="entry name" value="Pro-tRNA_synth_II"/>
</dbReference>
<dbReference type="GO" id="GO:0006433">
    <property type="term" value="P:prolyl-tRNA aminoacylation"/>
    <property type="evidence" value="ECO:0007669"/>
    <property type="project" value="UniProtKB-UniRule"/>
</dbReference>
<dbReference type="PROSITE" id="PS50862">
    <property type="entry name" value="AA_TRNA_LIGASE_II"/>
    <property type="match status" value="1"/>
</dbReference>
<dbReference type="GO" id="GO:0004827">
    <property type="term" value="F:proline-tRNA ligase activity"/>
    <property type="evidence" value="ECO:0007669"/>
    <property type="project" value="UniProtKB-UniRule"/>
</dbReference>
<reference evidence="10 13" key="1">
    <citation type="submission" date="2016-04" db="EMBL/GenBank/DDBJ databases">
        <authorList>
            <person name="Evans L.H."/>
            <person name="Alamgir A."/>
            <person name="Owens N."/>
            <person name="Weber N.D."/>
            <person name="Virtaneva K."/>
            <person name="Barbian K."/>
            <person name="Babar A."/>
            <person name="Rosenke K."/>
        </authorList>
    </citation>
    <scope>NUCLEOTIDE SEQUENCE [LARGE SCALE GENOMIC DNA]</scope>
    <source>
        <strain evidence="10">S5</strain>
        <strain evidence="13">S5(T) (JCM 30642 \VKM B-2941)</strain>
    </source>
</reference>
<dbReference type="SUPFAM" id="SSF52954">
    <property type="entry name" value="Class II aaRS ABD-related"/>
    <property type="match status" value="1"/>
</dbReference>
<dbReference type="Proteomes" id="UP000195607">
    <property type="component" value="Chromosome I"/>
</dbReference>
<dbReference type="SUPFAM" id="SSF55681">
    <property type="entry name" value="Class II aaRS and biotin synthetases"/>
    <property type="match status" value="1"/>
</dbReference>
<sequence length="461" mass="53715">MEHKKEDFSEWYNEIIDISQLTDKRYPVKGMNVWMPYGYSLMKNTDEMIRTKFYEDEYEEVMFPSLISRPMFEIEFEHIKGFEKELFWITRGGRESLEEDLAMRPTSEAAIYPMLKLWIRDHADLPKRIFQIVQVYRYETKHTRPFIRSRDIHFIECHTAHDSYKDAEEQMNLYRREWDYFTKKLCLPYMEVKRPEWDKFPGAVYTIAFDTLMPSGRTLQIGTIHEYGSNFSKNYDVKFAKEDGTSEYVNQTTFGMSERLIAALIGIHGDDKGLILPPFVAPTQVVIVPITSADSNFESFVSEIENLVRNSGFRVLVDKNDNYTPGYKFNQWEMKGVPLRIEIGKREAESNSITISLRTRKGRIKLNKDDISQIKNLLDEVESDLLNKARKILSDGIEGIKTSGQESSIKTFILCDNEKCARSIEAKTELDMMGHILNYGSKGKCEVCGNEGRTALFSRPY</sequence>
<comment type="catalytic activity">
    <reaction evidence="7 8">
        <text>tRNA(Pro) + L-proline + ATP = L-prolyl-tRNA(Pro) + AMP + diphosphate</text>
        <dbReference type="Rhea" id="RHEA:14305"/>
        <dbReference type="Rhea" id="RHEA-COMP:9700"/>
        <dbReference type="Rhea" id="RHEA-COMP:9702"/>
        <dbReference type="ChEBI" id="CHEBI:30616"/>
        <dbReference type="ChEBI" id="CHEBI:33019"/>
        <dbReference type="ChEBI" id="CHEBI:60039"/>
        <dbReference type="ChEBI" id="CHEBI:78442"/>
        <dbReference type="ChEBI" id="CHEBI:78532"/>
        <dbReference type="ChEBI" id="CHEBI:456215"/>
        <dbReference type="EC" id="6.1.1.15"/>
    </reaction>
</comment>
<dbReference type="FunFam" id="3.30.930.10:FF:000037">
    <property type="entry name" value="Proline--tRNA ligase"/>
    <property type="match status" value="1"/>
</dbReference>
<dbReference type="InterPro" id="IPR004154">
    <property type="entry name" value="Anticodon-bd"/>
</dbReference>
<dbReference type="Gene3D" id="3.40.50.800">
    <property type="entry name" value="Anticodon-binding domain"/>
    <property type="match status" value="1"/>
</dbReference>
<keyword evidence="8" id="KW-0963">Cytoplasm</keyword>
<dbReference type="SUPFAM" id="SSF64586">
    <property type="entry name" value="C-terminal domain of ProRS"/>
    <property type="match status" value="1"/>
</dbReference>
<dbReference type="AlphaFoldDB" id="A0A1N5U7D9"/>
<dbReference type="PRINTS" id="PR01046">
    <property type="entry name" value="TRNASYNTHPRO"/>
</dbReference>
<dbReference type="InterPro" id="IPR002316">
    <property type="entry name" value="Pro-tRNA-ligase_IIa"/>
</dbReference>
<dbReference type="Pfam" id="PF03129">
    <property type="entry name" value="HGTP_anticodon"/>
    <property type="match status" value="1"/>
</dbReference>
<dbReference type="InterPro" id="IPR006195">
    <property type="entry name" value="aa-tRNA-synth_II"/>
</dbReference>
<dbReference type="InterPro" id="IPR002314">
    <property type="entry name" value="aa-tRNA-synt_IIb"/>
</dbReference>
<evidence type="ECO:0000256" key="8">
    <source>
        <dbReference type="HAMAP-Rule" id="MF_01571"/>
    </source>
</evidence>